<gene>
    <name evidence="1" type="ordered locus">ECIAI39_4886</name>
</gene>
<dbReference type="EMBL" id="CU928164">
    <property type="protein sequence ID" value="CAR20982.1"/>
    <property type="molecule type" value="Genomic_DNA"/>
</dbReference>
<name>A0A0H3MXJ6_ECO7I</name>
<dbReference type="SUPFAM" id="SSF143749">
    <property type="entry name" value="Phage tail protein-like"/>
    <property type="match status" value="1"/>
</dbReference>
<sequence length="137" mass="15459">MADPMNRHTQIRQVVLARLREQCGDSATFFDGLPAFVDAQELPAVAVWLSDAQYTGKMTDEDDWQAVLHIAVFIRAQAPDSELDMWMESTIFPALNDVPALSGLIDTLIPLGFNYQRDNEMATWAMAEITYQITYTN</sequence>
<dbReference type="InterPro" id="IPR009312">
    <property type="entry name" value="Phage_lambda_GpU-like"/>
</dbReference>
<dbReference type="InterPro" id="IPR038512">
    <property type="entry name" value="GpU-like_sf"/>
</dbReference>
<dbReference type="STRING" id="585057.ECIAI39_4886"/>
<dbReference type="Proteomes" id="UP000000749">
    <property type="component" value="Chromosome"/>
</dbReference>
<protein>
    <submittedName>
        <fullName evidence="1">Minor tail protein U</fullName>
    </submittedName>
</protein>
<dbReference type="PATRIC" id="fig|585057.6.peg.5046"/>
<evidence type="ECO:0000313" key="1">
    <source>
        <dbReference type="EMBL" id="CAR20982.1"/>
    </source>
</evidence>
<dbReference type="KEGG" id="ect:ECIAI39_4886"/>
<dbReference type="Pfam" id="PF06141">
    <property type="entry name" value="Phage_tail_U"/>
    <property type="match status" value="1"/>
</dbReference>
<dbReference type="AlphaFoldDB" id="A0A0H3MXJ6"/>
<reference evidence="2" key="1">
    <citation type="journal article" date="2009" name="PLoS Genet.">
        <title>Organised genome dynamics in the Escherichia coli species results in highly diverse adaptive paths.</title>
        <authorList>
            <person name="Touchon M."/>
            <person name="Hoede C."/>
            <person name="Tenaillon O."/>
            <person name="Barbe V."/>
            <person name="Baeriswyl S."/>
            <person name="Bidet P."/>
            <person name="Bingen E."/>
            <person name="Bonacorsi S."/>
            <person name="Bouchier C."/>
            <person name="Bouvet O."/>
            <person name="Calteau A."/>
            <person name="Chiapello H."/>
            <person name="Clermont O."/>
            <person name="Cruveiller S."/>
            <person name="Danchin A."/>
            <person name="Diard M."/>
            <person name="Dossat C."/>
            <person name="Karoui M.E."/>
            <person name="Frapy E."/>
            <person name="Garry L."/>
            <person name="Ghigo J.M."/>
            <person name="Gilles A.M."/>
            <person name="Johnson J."/>
            <person name="Le Bouguenec C."/>
            <person name="Lescat M."/>
            <person name="Mangenot S."/>
            <person name="Martinez-Jehanne V."/>
            <person name="Matic I."/>
            <person name="Nassif X."/>
            <person name="Oztas S."/>
            <person name="Petit M.A."/>
            <person name="Pichon C."/>
            <person name="Rouy Z."/>
            <person name="Ruf C.S."/>
            <person name="Schneider D."/>
            <person name="Tourret J."/>
            <person name="Vacherie B."/>
            <person name="Vallenet D."/>
            <person name="Medigue C."/>
            <person name="Rocha E.P.C."/>
            <person name="Denamur E."/>
        </authorList>
    </citation>
    <scope>NUCLEOTIDE SEQUENCE [LARGE SCALE GENOMIC DNA]</scope>
    <source>
        <strain evidence="2">IAI39 / ExPEC</strain>
    </source>
</reference>
<dbReference type="HOGENOM" id="CLU_149980_1_0_6"/>
<organism evidence="1 2">
    <name type="scientific">Escherichia coli O7:K1 (strain IAI39 / ExPEC)</name>
    <dbReference type="NCBI Taxonomy" id="585057"/>
    <lineage>
        <taxon>Bacteria</taxon>
        <taxon>Pseudomonadati</taxon>
        <taxon>Pseudomonadota</taxon>
        <taxon>Gammaproteobacteria</taxon>
        <taxon>Enterobacterales</taxon>
        <taxon>Enterobacteriaceae</taxon>
        <taxon>Escherichia</taxon>
    </lineage>
</organism>
<proteinExistence type="predicted"/>
<accession>A0A0H3MXJ6</accession>
<evidence type="ECO:0000313" key="2">
    <source>
        <dbReference type="Proteomes" id="UP000000749"/>
    </source>
</evidence>
<dbReference type="InterPro" id="IPR035934">
    <property type="entry name" value="Phage_tail_protein-like_sf"/>
</dbReference>
<dbReference type="Gene3D" id="3.30.70.1700">
    <property type="entry name" value="Phage minor tail protein U"/>
    <property type="match status" value="1"/>
</dbReference>